<feature type="transmembrane region" description="Helical" evidence="6">
    <location>
        <begin position="43"/>
        <end position="62"/>
    </location>
</feature>
<keyword evidence="3 6" id="KW-0812">Transmembrane</keyword>
<proteinExistence type="inferred from homology"/>
<feature type="transmembrane region" description="Helical" evidence="6">
    <location>
        <begin position="69"/>
        <end position="89"/>
    </location>
</feature>
<name>A0A366EDW3_9BACI</name>
<sequence length="123" mass="13199">MKLFLLLGAINGFLAVAFGAFGAHGLEAKLTEKAMSTWEKAVQYQMFHTVGLLVVAILLAKYQLTSISIAGWFFLAGIIIFSGSLYIYATTSIKTFAMITPIGGVAFLVGWVLLGYVALKVAT</sequence>
<evidence type="ECO:0000256" key="5">
    <source>
        <dbReference type="ARBA" id="ARBA00023136"/>
    </source>
</evidence>
<evidence type="ECO:0000256" key="2">
    <source>
        <dbReference type="ARBA" id="ARBA00009694"/>
    </source>
</evidence>
<evidence type="ECO:0000256" key="6">
    <source>
        <dbReference type="SAM" id="Phobius"/>
    </source>
</evidence>
<dbReference type="RefSeq" id="WP_079710554.1">
    <property type="nucleotide sequence ID" value="NZ_BAABQN010000002.1"/>
</dbReference>
<dbReference type="Pfam" id="PF04241">
    <property type="entry name" value="DUF423"/>
    <property type="match status" value="1"/>
</dbReference>
<keyword evidence="8" id="KW-1185">Reference proteome</keyword>
<dbReference type="GO" id="GO:0005886">
    <property type="term" value="C:plasma membrane"/>
    <property type="evidence" value="ECO:0007669"/>
    <property type="project" value="TreeGrafter"/>
</dbReference>
<evidence type="ECO:0000313" key="8">
    <source>
        <dbReference type="Proteomes" id="UP000252254"/>
    </source>
</evidence>
<accession>A0A366EDW3</accession>
<dbReference type="InterPro" id="IPR006696">
    <property type="entry name" value="DUF423"/>
</dbReference>
<dbReference type="PANTHER" id="PTHR43461">
    <property type="entry name" value="TRANSMEMBRANE PROTEIN 256"/>
    <property type="match status" value="1"/>
</dbReference>
<dbReference type="AlphaFoldDB" id="A0A366EDW3"/>
<comment type="caution">
    <text evidence="7">The sequence shown here is derived from an EMBL/GenBank/DDBJ whole genome shotgun (WGS) entry which is preliminary data.</text>
</comment>
<evidence type="ECO:0000256" key="3">
    <source>
        <dbReference type="ARBA" id="ARBA00022692"/>
    </source>
</evidence>
<dbReference type="OrthoDB" id="9802121at2"/>
<keyword evidence="4 6" id="KW-1133">Transmembrane helix</keyword>
<comment type="subcellular location">
    <subcellularLocation>
        <location evidence="1">Membrane</location>
        <topology evidence="1">Multi-pass membrane protein</topology>
    </subcellularLocation>
</comment>
<dbReference type="PANTHER" id="PTHR43461:SF1">
    <property type="entry name" value="TRANSMEMBRANE PROTEIN 256"/>
    <property type="match status" value="1"/>
</dbReference>
<keyword evidence="5 6" id="KW-0472">Membrane</keyword>
<dbReference type="EMBL" id="QNRI01000002">
    <property type="protein sequence ID" value="RBP00503.1"/>
    <property type="molecule type" value="Genomic_DNA"/>
</dbReference>
<organism evidence="7 8">
    <name type="scientific">Paraliobacillus ryukyuensis</name>
    <dbReference type="NCBI Taxonomy" id="200904"/>
    <lineage>
        <taxon>Bacteria</taxon>
        <taxon>Bacillati</taxon>
        <taxon>Bacillota</taxon>
        <taxon>Bacilli</taxon>
        <taxon>Bacillales</taxon>
        <taxon>Bacillaceae</taxon>
        <taxon>Paraliobacillus</taxon>
    </lineage>
</organism>
<evidence type="ECO:0000256" key="1">
    <source>
        <dbReference type="ARBA" id="ARBA00004141"/>
    </source>
</evidence>
<feature type="transmembrane region" description="Helical" evidence="6">
    <location>
        <begin position="95"/>
        <end position="119"/>
    </location>
</feature>
<gene>
    <name evidence="7" type="ORF">DES48_102267</name>
</gene>
<comment type="similarity">
    <text evidence="2">Belongs to the UPF0382 family.</text>
</comment>
<dbReference type="Proteomes" id="UP000252254">
    <property type="component" value="Unassembled WGS sequence"/>
</dbReference>
<evidence type="ECO:0000256" key="4">
    <source>
        <dbReference type="ARBA" id="ARBA00022989"/>
    </source>
</evidence>
<reference evidence="7 8" key="1">
    <citation type="submission" date="2018-06" db="EMBL/GenBank/DDBJ databases">
        <title>Genomic Encyclopedia of Type Strains, Phase IV (KMG-IV): sequencing the most valuable type-strain genomes for metagenomic binning, comparative biology and taxonomic classification.</title>
        <authorList>
            <person name="Goeker M."/>
        </authorList>
    </citation>
    <scope>NUCLEOTIDE SEQUENCE [LARGE SCALE GENOMIC DNA]</scope>
    <source>
        <strain evidence="7 8">DSM 15140</strain>
    </source>
</reference>
<evidence type="ECO:0000313" key="7">
    <source>
        <dbReference type="EMBL" id="RBP00503.1"/>
    </source>
</evidence>
<protein>
    <submittedName>
        <fullName evidence="7">Uncharacterized membrane protein YgdD (TMEM256/DUF423 family)</fullName>
    </submittedName>
</protein>
<dbReference type="STRING" id="200904.GCA_900168775_00539"/>